<dbReference type="GO" id="GO:0005886">
    <property type="term" value="C:plasma membrane"/>
    <property type="evidence" value="ECO:0007669"/>
    <property type="project" value="UniProtKB-SubCell"/>
</dbReference>
<accession>A0A7V5NXQ9</accession>
<dbReference type="GO" id="GO:0015627">
    <property type="term" value="C:type II protein secretion system complex"/>
    <property type="evidence" value="ECO:0007669"/>
    <property type="project" value="InterPro"/>
</dbReference>
<dbReference type="AlphaFoldDB" id="A0A7V5NXQ9"/>
<dbReference type="Pfam" id="PF12693">
    <property type="entry name" value="GspL_C"/>
    <property type="match status" value="1"/>
</dbReference>
<sequence>MEPGQNLPGAISLTDYFGRVLHTLSAESSAGTPQPINLLQPPYRAQPLSGFGAYKRVFALLAAVFLAFIVVNLAQGWAMARKTKSVRAEINTLYTKTFPGEKIPANPLKALRKKLAGAGSSDRQQFLRLSSLLFQAVSKTKGVEIESLRYDARKGELSVSLRYPDFEKVEKLKQAVQQAGGRFSESGVRQSRDGLMGEAVVRAGT</sequence>
<evidence type="ECO:0000256" key="5">
    <source>
        <dbReference type="ARBA" id="ARBA00022519"/>
    </source>
</evidence>
<protein>
    <recommendedName>
        <fullName evidence="11">GspL periplasmic domain-containing protein</fullName>
    </recommendedName>
</protein>
<dbReference type="EMBL" id="DROP01000264">
    <property type="protein sequence ID" value="HHI89090.1"/>
    <property type="molecule type" value="Genomic_DNA"/>
</dbReference>
<keyword evidence="3" id="KW-0813">Transport</keyword>
<evidence type="ECO:0000256" key="9">
    <source>
        <dbReference type="ARBA" id="ARBA00023136"/>
    </source>
</evidence>
<dbReference type="NCBIfam" id="TIGR01709">
    <property type="entry name" value="typeII_sec_gspL"/>
    <property type="match status" value="1"/>
</dbReference>
<dbReference type="GO" id="GO:0015628">
    <property type="term" value="P:protein secretion by the type II secretion system"/>
    <property type="evidence" value="ECO:0007669"/>
    <property type="project" value="InterPro"/>
</dbReference>
<evidence type="ECO:0000256" key="2">
    <source>
        <dbReference type="ARBA" id="ARBA00005318"/>
    </source>
</evidence>
<name>A0A7V5NXQ9_9PROT</name>
<feature type="domain" description="GspL periplasmic" evidence="11">
    <location>
        <begin position="51"/>
        <end position="199"/>
    </location>
</feature>
<evidence type="ECO:0000256" key="7">
    <source>
        <dbReference type="ARBA" id="ARBA00022927"/>
    </source>
</evidence>
<evidence type="ECO:0000313" key="12">
    <source>
        <dbReference type="EMBL" id="HHI89090.1"/>
    </source>
</evidence>
<comment type="similarity">
    <text evidence="2">Belongs to the GSP L family.</text>
</comment>
<feature type="transmembrane region" description="Helical" evidence="10">
    <location>
        <begin position="57"/>
        <end position="78"/>
    </location>
</feature>
<dbReference type="GO" id="GO:0009276">
    <property type="term" value="C:Gram-negative-bacterium-type cell wall"/>
    <property type="evidence" value="ECO:0007669"/>
    <property type="project" value="InterPro"/>
</dbReference>
<keyword evidence="7" id="KW-0653">Protein transport</keyword>
<keyword evidence="8 10" id="KW-1133">Transmembrane helix</keyword>
<evidence type="ECO:0000256" key="1">
    <source>
        <dbReference type="ARBA" id="ARBA00004533"/>
    </source>
</evidence>
<evidence type="ECO:0000256" key="10">
    <source>
        <dbReference type="SAM" id="Phobius"/>
    </source>
</evidence>
<evidence type="ECO:0000259" key="11">
    <source>
        <dbReference type="Pfam" id="PF12693"/>
    </source>
</evidence>
<keyword evidence="6 10" id="KW-0812">Transmembrane</keyword>
<evidence type="ECO:0000256" key="8">
    <source>
        <dbReference type="ARBA" id="ARBA00022989"/>
    </source>
</evidence>
<evidence type="ECO:0000256" key="3">
    <source>
        <dbReference type="ARBA" id="ARBA00022448"/>
    </source>
</evidence>
<keyword evidence="4" id="KW-1003">Cell membrane</keyword>
<organism evidence="12">
    <name type="scientific">Hellea balneolensis</name>
    <dbReference type="NCBI Taxonomy" id="287478"/>
    <lineage>
        <taxon>Bacteria</taxon>
        <taxon>Pseudomonadati</taxon>
        <taxon>Pseudomonadota</taxon>
        <taxon>Alphaproteobacteria</taxon>
        <taxon>Maricaulales</taxon>
        <taxon>Robiginitomaculaceae</taxon>
        <taxon>Hellea</taxon>
    </lineage>
</organism>
<comment type="subcellular location">
    <subcellularLocation>
        <location evidence="1">Cell inner membrane</location>
    </subcellularLocation>
</comment>
<reference evidence="12" key="1">
    <citation type="journal article" date="2020" name="mSystems">
        <title>Genome- and Community-Level Interaction Insights into Carbon Utilization and Element Cycling Functions of Hydrothermarchaeota in Hydrothermal Sediment.</title>
        <authorList>
            <person name="Zhou Z."/>
            <person name="Liu Y."/>
            <person name="Xu W."/>
            <person name="Pan J."/>
            <person name="Luo Z.H."/>
            <person name="Li M."/>
        </authorList>
    </citation>
    <scope>NUCLEOTIDE SEQUENCE [LARGE SCALE GENOMIC DNA]</scope>
    <source>
        <strain evidence="12">HyVt-538</strain>
    </source>
</reference>
<dbReference type="Proteomes" id="UP000885806">
    <property type="component" value="Unassembled WGS sequence"/>
</dbReference>
<comment type="caution">
    <text evidence="12">The sequence shown here is derived from an EMBL/GenBank/DDBJ whole genome shotgun (WGS) entry which is preliminary data.</text>
</comment>
<evidence type="ECO:0000256" key="4">
    <source>
        <dbReference type="ARBA" id="ARBA00022475"/>
    </source>
</evidence>
<keyword evidence="9 10" id="KW-0472">Membrane</keyword>
<proteinExistence type="inferred from homology"/>
<dbReference type="InterPro" id="IPR025691">
    <property type="entry name" value="GspL_pp_dom"/>
</dbReference>
<gene>
    <name evidence="12" type="ORF">ENK01_03970</name>
</gene>
<dbReference type="InterPro" id="IPR007812">
    <property type="entry name" value="T2SS_protein-GspL"/>
</dbReference>
<evidence type="ECO:0000256" key="6">
    <source>
        <dbReference type="ARBA" id="ARBA00022692"/>
    </source>
</evidence>
<keyword evidence="5" id="KW-0997">Cell inner membrane</keyword>
<dbReference type="Gene3D" id="3.30.1360.100">
    <property type="entry name" value="General secretion pathway protein M, EpsM"/>
    <property type="match status" value="1"/>
</dbReference>